<accession>A0A7W6F5F8</accession>
<evidence type="ECO:0000313" key="2">
    <source>
        <dbReference type="EMBL" id="GLS42914.1"/>
    </source>
</evidence>
<dbReference type="EMBL" id="BSPG01000003">
    <property type="protein sequence ID" value="GLS42914.1"/>
    <property type="molecule type" value="Genomic_DNA"/>
</dbReference>
<dbReference type="Proteomes" id="UP000517759">
    <property type="component" value="Unassembled WGS sequence"/>
</dbReference>
<proteinExistence type="predicted"/>
<evidence type="ECO:0000313" key="5">
    <source>
        <dbReference type="Proteomes" id="UP001156881"/>
    </source>
</evidence>
<evidence type="ECO:0000313" key="3">
    <source>
        <dbReference type="EMBL" id="MBB3901340.1"/>
    </source>
</evidence>
<organism evidence="3 4">
    <name type="scientific">Methylobacterium brachythecii</name>
    <dbReference type="NCBI Taxonomy" id="1176177"/>
    <lineage>
        <taxon>Bacteria</taxon>
        <taxon>Pseudomonadati</taxon>
        <taxon>Pseudomonadota</taxon>
        <taxon>Alphaproteobacteria</taxon>
        <taxon>Hyphomicrobiales</taxon>
        <taxon>Methylobacteriaceae</taxon>
        <taxon>Methylobacterium</taxon>
    </lineage>
</organism>
<protein>
    <recommendedName>
        <fullName evidence="6">DUF2188 domain-containing protein</fullName>
    </recommendedName>
</protein>
<feature type="region of interest" description="Disordered" evidence="1">
    <location>
        <begin position="45"/>
        <end position="79"/>
    </location>
</feature>
<evidence type="ECO:0008006" key="6">
    <source>
        <dbReference type="Google" id="ProtNLM"/>
    </source>
</evidence>
<evidence type="ECO:0000313" key="4">
    <source>
        <dbReference type="Proteomes" id="UP000517759"/>
    </source>
</evidence>
<dbReference type="Pfam" id="PF09954">
    <property type="entry name" value="DUF2188"/>
    <property type="match status" value="1"/>
</dbReference>
<dbReference type="InterPro" id="IPR018691">
    <property type="entry name" value="DUF2188"/>
</dbReference>
<dbReference type="AlphaFoldDB" id="A0A7W6F5F8"/>
<dbReference type="Proteomes" id="UP001156881">
    <property type="component" value="Unassembled WGS sequence"/>
</dbReference>
<feature type="compositionally biased region" description="Basic and acidic residues" evidence="1">
    <location>
        <begin position="56"/>
        <end position="79"/>
    </location>
</feature>
<reference evidence="5" key="2">
    <citation type="journal article" date="2019" name="Int. J. Syst. Evol. Microbiol.">
        <title>The Global Catalogue of Microorganisms (GCM) 10K type strain sequencing project: providing services to taxonomists for standard genome sequencing and annotation.</title>
        <authorList>
            <consortium name="The Broad Institute Genomics Platform"/>
            <consortium name="The Broad Institute Genome Sequencing Center for Infectious Disease"/>
            <person name="Wu L."/>
            <person name="Ma J."/>
        </authorList>
    </citation>
    <scope>NUCLEOTIDE SEQUENCE [LARGE SCALE GENOMIC DNA]</scope>
    <source>
        <strain evidence="5">NBRC 107710</strain>
    </source>
</reference>
<evidence type="ECO:0000256" key="1">
    <source>
        <dbReference type="SAM" id="MobiDB-lite"/>
    </source>
</evidence>
<sequence length="79" mass="8676">MSNVTYHVIEHDGGYAYKVGDTISETFASHDEALRAARIAAAEQRVPDEDGNIEYQDARGARHVESARGDDRPDTEVDG</sequence>
<keyword evidence="5" id="KW-1185">Reference proteome</keyword>
<gene>
    <name evidence="2" type="ORF">GCM10007884_08990</name>
    <name evidence="3" type="ORF">GGR33_000826</name>
</gene>
<dbReference type="EMBL" id="JACIDN010000002">
    <property type="protein sequence ID" value="MBB3901340.1"/>
    <property type="molecule type" value="Genomic_DNA"/>
</dbReference>
<name>A0A7W6F5F8_9HYPH</name>
<dbReference type="RefSeq" id="WP_183502250.1">
    <property type="nucleotide sequence ID" value="NZ_BSPG01000003.1"/>
</dbReference>
<reference evidence="3 4" key="3">
    <citation type="submission" date="2020-08" db="EMBL/GenBank/DDBJ databases">
        <title>Genomic Encyclopedia of Type Strains, Phase IV (KMG-IV): sequencing the most valuable type-strain genomes for metagenomic binning, comparative biology and taxonomic classification.</title>
        <authorList>
            <person name="Goeker M."/>
        </authorList>
    </citation>
    <scope>NUCLEOTIDE SEQUENCE [LARGE SCALE GENOMIC DNA]</scope>
    <source>
        <strain evidence="3 4">DSM 24105</strain>
    </source>
</reference>
<comment type="caution">
    <text evidence="3">The sequence shown here is derived from an EMBL/GenBank/DDBJ whole genome shotgun (WGS) entry which is preliminary data.</text>
</comment>
<reference evidence="2" key="1">
    <citation type="journal article" date="2014" name="Int. J. Syst. Evol. Microbiol.">
        <title>Complete genome of a new Firmicutes species belonging to the dominant human colonic microbiota ('Ruminococcus bicirculans') reveals two chromosomes and a selective capacity to utilize plant glucans.</title>
        <authorList>
            <consortium name="NISC Comparative Sequencing Program"/>
            <person name="Wegmann U."/>
            <person name="Louis P."/>
            <person name="Goesmann A."/>
            <person name="Henrissat B."/>
            <person name="Duncan S.H."/>
            <person name="Flint H.J."/>
        </authorList>
    </citation>
    <scope>NUCLEOTIDE SEQUENCE</scope>
    <source>
        <strain evidence="2">NBRC 107710</strain>
    </source>
</reference>
<reference evidence="2" key="4">
    <citation type="submission" date="2023-01" db="EMBL/GenBank/DDBJ databases">
        <title>Draft genome sequence of Methylobacterium brachythecii strain NBRC 107710.</title>
        <authorList>
            <person name="Sun Q."/>
            <person name="Mori K."/>
        </authorList>
    </citation>
    <scope>NUCLEOTIDE SEQUENCE</scope>
    <source>
        <strain evidence="2">NBRC 107710</strain>
    </source>
</reference>